<dbReference type="PATRIC" id="fig|880071.3.peg.1532"/>
<dbReference type="HOGENOM" id="CLU_038505_1_1_10"/>
<dbReference type="OrthoDB" id="4191603at2"/>
<feature type="active site" description="Proton acceptor" evidence="2">
    <location>
        <position position="92"/>
    </location>
</feature>
<comment type="function">
    <text evidence="2">Catalyzes the condensation of isopentenyl diphosphate (IPP) with allylic pyrophosphates generating different type of terpenoids.</text>
</comment>
<dbReference type="PANTHER" id="PTHR10291:SF0">
    <property type="entry name" value="DEHYDRODOLICHYL DIPHOSPHATE SYNTHASE 2"/>
    <property type="match status" value="1"/>
</dbReference>
<reference evidence="4" key="1">
    <citation type="submission" date="2012-06" db="EMBL/GenBank/DDBJ databases">
        <title>The complete genome of Flexibacter litoralis DSM 6794.</title>
        <authorList>
            <person name="Lucas S."/>
            <person name="Copeland A."/>
            <person name="Lapidus A."/>
            <person name="Glavina del Rio T."/>
            <person name="Dalin E."/>
            <person name="Tice H."/>
            <person name="Bruce D."/>
            <person name="Goodwin L."/>
            <person name="Pitluck S."/>
            <person name="Peters L."/>
            <person name="Ovchinnikova G."/>
            <person name="Lu M."/>
            <person name="Kyrpides N."/>
            <person name="Mavromatis K."/>
            <person name="Ivanova N."/>
            <person name="Brettin T."/>
            <person name="Detter J.C."/>
            <person name="Han C."/>
            <person name="Larimer F."/>
            <person name="Land M."/>
            <person name="Hauser L."/>
            <person name="Markowitz V."/>
            <person name="Cheng J.-F."/>
            <person name="Hugenholtz P."/>
            <person name="Woyke T."/>
            <person name="Wu D."/>
            <person name="Spring S."/>
            <person name="Lang E."/>
            <person name="Kopitz M."/>
            <person name="Brambilla E."/>
            <person name="Klenk H.-P."/>
            <person name="Eisen J.A."/>
        </authorList>
    </citation>
    <scope>NUCLEOTIDE SEQUENCE [LARGE SCALE GENOMIC DNA]</scope>
    <source>
        <strain evidence="4">ATCC 23117 / DSM 6794 / NBRC 15988 / NCIMB 1366 / Sio-4</strain>
    </source>
</reference>
<accession>I4AJ36</accession>
<protein>
    <recommendedName>
        <fullName evidence="2">Isoprenyl transferase</fullName>
        <ecNumber evidence="2">2.5.1.-</ecNumber>
    </recommendedName>
</protein>
<keyword evidence="2" id="KW-0479">Metal-binding</keyword>
<organism evidence="3 4">
    <name type="scientific">Bernardetia litoralis (strain ATCC 23117 / DSM 6794 / NBRC 15988 / NCIMB 1366 / Fx l1 / Sio-4)</name>
    <name type="common">Flexibacter litoralis</name>
    <dbReference type="NCBI Taxonomy" id="880071"/>
    <lineage>
        <taxon>Bacteria</taxon>
        <taxon>Pseudomonadati</taxon>
        <taxon>Bacteroidota</taxon>
        <taxon>Cytophagia</taxon>
        <taxon>Cytophagales</taxon>
        <taxon>Bernardetiaceae</taxon>
        <taxon>Bernardetia</taxon>
    </lineage>
</organism>
<feature type="binding site" evidence="2">
    <location>
        <begin position="89"/>
        <end position="91"/>
    </location>
    <ligand>
        <name>substrate</name>
    </ligand>
</feature>
<feature type="binding site" evidence="2">
    <location>
        <position position="57"/>
    </location>
    <ligand>
        <name>substrate</name>
    </ligand>
</feature>
<dbReference type="SUPFAM" id="SSF64005">
    <property type="entry name" value="Undecaprenyl diphosphate synthase"/>
    <property type="match status" value="1"/>
</dbReference>
<evidence type="ECO:0000256" key="2">
    <source>
        <dbReference type="HAMAP-Rule" id="MF_01139"/>
    </source>
</evidence>
<dbReference type="EMBL" id="CP003345">
    <property type="protein sequence ID" value="AFM03971.1"/>
    <property type="molecule type" value="Genomic_DNA"/>
</dbReference>
<evidence type="ECO:0000313" key="3">
    <source>
        <dbReference type="EMBL" id="AFM03971.1"/>
    </source>
</evidence>
<feature type="active site" evidence="2">
    <location>
        <position position="44"/>
    </location>
</feature>
<keyword evidence="4" id="KW-1185">Reference proteome</keyword>
<feature type="binding site" evidence="2">
    <location>
        <position position="44"/>
    </location>
    <ligand>
        <name>Mg(2+)</name>
        <dbReference type="ChEBI" id="CHEBI:18420"/>
    </ligand>
</feature>
<gene>
    <name evidence="3" type="ordered locus">Fleli_1550</name>
</gene>
<dbReference type="GO" id="GO:0045547">
    <property type="term" value="F:ditrans,polycis-polyprenyl diphosphate synthase [(2E,6E)-farnesyl diphosphate specific] activity"/>
    <property type="evidence" value="ECO:0007669"/>
    <property type="project" value="TreeGrafter"/>
</dbReference>
<feature type="binding site" evidence="2">
    <location>
        <position position="95"/>
    </location>
    <ligand>
        <name>substrate</name>
    </ligand>
</feature>
<dbReference type="eggNOG" id="COG0020">
    <property type="taxonomic scope" value="Bacteria"/>
</dbReference>
<dbReference type="GO" id="GO:0000287">
    <property type="term" value="F:magnesium ion binding"/>
    <property type="evidence" value="ECO:0007669"/>
    <property type="project" value="UniProtKB-UniRule"/>
</dbReference>
<dbReference type="NCBIfam" id="NF011405">
    <property type="entry name" value="PRK14830.1"/>
    <property type="match status" value="1"/>
</dbReference>
<dbReference type="Proteomes" id="UP000006054">
    <property type="component" value="Chromosome"/>
</dbReference>
<dbReference type="Gene3D" id="3.40.1180.10">
    <property type="entry name" value="Decaprenyl diphosphate synthase-like"/>
    <property type="match status" value="1"/>
</dbReference>
<feature type="binding site" evidence="2">
    <location>
        <position position="61"/>
    </location>
    <ligand>
        <name>substrate</name>
    </ligand>
</feature>
<dbReference type="InterPro" id="IPR018520">
    <property type="entry name" value="UPP_synth-like_CS"/>
</dbReference>
<keyword evidence="1 2" id="KW-0808">Transferase</keyword>
<dbReference type="FunFam" id="3.40.1180.10:FF:000001">
    <property type="entry name" value="(2E,6E)-farnesyl-diphosphate-specific ditrans,polycis-undecaprenyl-diphosphate synthase"/>
    <property type="match status" value="1"/>
</dbReference>
<keyword evidence="2" id="KW-0460">Magnesium</keyword>
<comment type="cofactor">
    <cofactor evidence="2">
        <name>Mg(2+)</name>
        <dbReference type="ChEBI" id="CHEBI:18420"/>
    </cofactor>
    <text evidence="2">Binds 2 magnesium ions per subunit.</text>
</comment>
<dbReference type="HAMAP" id="MF_01139">
    <property type="entry name" value="ISPT"/>
    <property type="match status" value="1"/>
</dbReference>
<dbReference type="InterPro" id="IPR001441">
    <property type="entry name" value="UPP_synth-like"/>
</dbReference>
<comment type="similarity">
    <text evidence="2">Belongs to the UPP synthase family.</text>
</comment>
<dbReference type="NCBIfam" id="TIGR00055">
    <property type="entry name" value="uppS"/>
    <property type="match status" value="1"/>
</dbReference>
<dbReference type="PROSITE" id="PS01066">
    <property type="entry name" value="UPP_SYNTHASE"/>
    <property type="match status" value="1"/>
</dbReference>
<dbReference type="KEGG" id="fli:Fleli_1550"/>
<feature type="binding site" evidence="2">
    <location>
        <position position="212"/>
    </location>
    <ligand>
        <name>substrate</name>
    </ligand>
</feature>
<comment type="subunit">
    <text evidence="2">Homodimer.</text>
</comment>
<name>I4AJ36_BERLS</name>
<dbReference type="AlphaFoldDB" id="I4AJ36"/>
<feature type="binding site" evidence="2">
    <location>
        <position position="231"/>
    </location>
    <ligand>
        <name>Mg(2+)</name>
        <dbReference type="ChEBI" id="CHEBI:18420"/>
    </ligand>
</feature>
<dbReference type="Pfam" id="PF01255">
    <property type="entry name" value="Prenyltransf"/>
    <property type="match status" value="1"/>
</dbReference>
<dbReference type="GO" id="GO:0016094">
    <property type="term" value="P:polyprenol biosynthetic process"/>
    <property type="evidence" value="ECO:0007669"/>
    <property type="project" value="TreeGrafter"/>
</dbReference>
<sequence length="268" mass="30801">MKSVKKEKIENFTAFVPLSSRTKEEVQKLLDKNRMPTHVALIMDGNGRWAKQRGFSRIFGHKNAVKAVREAIEGCVEMGVKYLTLYTFSTENWQRPEDEINGLMQLLVSTLRSEVKELSEKGVKLGAIGELQSLPTKCQNQLKESITKTAHNDRLVLTLALSYSGRTEMKTAIQKIAQRVEKGEINPSQIDEELIAKHLYTASIPDPELLIRTSGEMRISNFLLWQLAYSELAFLDVLWPDFRKIHLFETLLNYQNRERRFGKTSEQI</sequence>
<feature type="binding site" evidence="2">
    <location>
        <begin position="45"/>
        <end position="48"/>
    </location>
    <ligand>
        <name>substrate</name>
    </ligand>
</feature>
<feature type="binding site" evidence="2">
    <location>
        <position position="93"/>
    </location>
    <ligand>
        <name>substrate</name>
    </ligand>
</feature>
<proteinExistence type="inferred from homology"/>
<feature type="binding site" evidence="2">
    <location>
        <position position="49"/>
    </location>
    <ligand>
        <name>substrate</name>
    </ligand>
</feature>
<evidence type="ECO:0000313" key="4">
    <source>
        <dbReference type="Proteomes" id="UP000006054"/>
    </source>
</evidence>
<evidence type="ECO:0000256" key="1">
    <source>
        <dbReference type="ARBA" id="ARBA00022679"/>
    </source>
</evidence>
<dbReference type="CDD" id="cd00475">
    <property type="entry name" value="Cis_IPPS"/>
    <property type="match status" value="1"/>
</dbReference>
<dbReference type="STRING" id="880071.Fleli_1550"/>
<dbReference type="EC" id="2.5.1.-" evidence="2"/>
<dbReference type="RefSeq" id="WP_014797428.1">
    <property type="nucleotide sequence ID" value="NC_018018.1"/>
</dbReference>
<dbReference type="PANTHER" id="PTHR10291">
    <property type="entry name" value="DEHYDRODOLICHYL DIPHOSPHATE SYNTHASE FAMILY MEMBER"/>
    <property type="match status" value="1"/>
</dbReference>
<dbReference type="InterPro" id="IPR036424">
    <property type="entry name" value="UPP_synth-like_sf"/>
</dbReference>
<feature type="binding site" evidence="2">
    <location>
        <begin position="218"/>
        <end position="220"/>
    </location>
    <ligand>
        <name>substrate</name>
    </ligand>
</feature>